<dbReference type="Pfam" id="PF05751">
    <property type="entry name" value="FixH"/>
    <property type="match status" value="1"/>
</dbReference>
<dbReference type="EMBL" id="BAABAO010000003">
    <property type="protein sequence ID" value="GAA4124111.1"/>
    <property type="molecule type" value="Genomic_DNA"/>
</dbReference>
<dbReference type="InterPro" id="IPR008620">
    <property type="entry name" value="FixH"/>
</dbReference>
<protein>
    <submittedName>
        <fullName evidence="2">FixH family protein</fullName>
    </submittedName>
</protein>
<evidence type="ECO:0000313" key="3">
    <source>
        <dbReference type="Proteomes" id="UP001501333"/>
    </source>
</evidence>
<feature type="transmembrane region" description="Helical" evidence="1">
    <location>
        <begin position="6"/>
        <end position="25"/>
    </location>
</feature>
<accession>A0ABP7XR38</accession>
<name>A0ABP7XR38_9FLAO</name>
<gene>
    <name evidence="2" type="ORF">GCM10022250_08440</name>
</gene>
<keyword evidence="1" id="KW-0472">Membrane</keyword>
<comment type="caution">
    <text evidence="2">The sequence shown here is derived from an EMBL/GenBank/DDBJ whole genome shotgun (WGS) entry which is preliminary data.</text>
</comment>
<evidence type="ECO:0000313" key="2">
    <source>
        <dbReference type="EMBL" id="GAA4124111.1"/>
    </source>
</evidence>
<reference evidence="3" key="1">
    <citation type="journal article" date="2019" name="Int. J. Syst. Evol. Microbiol.">
        <title>The Global Catalogue of Microorganisms (GCM) 10K type strain sequencing project: providing services to taxonomists for standard genome sequencing and annotation.</title>
        <authorList>
            <consortium name="The Broad Institute Genomics Platform"/>
            <consortium name="The Broad Institute Genome Sequencing Center for Infectious Disease"/>
            <person name="Wu L."/>
            <person name="Ma J."/>
        </authorList>
    </citation>
    <scope>NUCLEOTIDE SEQUENCE [LARGE SCALE GENOMIC DNA]</scope>
    <source>
        <strain evidence="3">JCM 17386</strain>
    </source>
</reference>
<dbReference type="Proteomes" id="UP001501333">
    <property type="component" value="Unassembled WGS sequence"/>
</dbReference>
<keyword evidence="1" id="KW-0812">Transmembrane</keyword>
<organism evidence="2 3">
    <name type="scientific">Flavobacterium chungbukense</name>
    <dbReference type="NCBI Taxonomy" id="877464"/>
    <lineage>
        <taxon>Bacteria</taxon>
        <taxon>Pseudomonadati</taxon>
        <taxon>Bacteroidota</taxon>
        <taxon>Flavobacteriia</taxon>
        <taxon>Flavobacteriales</taxon>
        <taxon>Flavobacteriaceae</taxon>
        <taxon>Flavobacterium</taxon>
    </lineage>
</organism>
<proteinExistence type="predicted"/>
<evidence type="ECO:0000256" key="1">
    <source>
        <dbReference type="SAM" id="Phobius"/>
    </source>
</evidence>
<keyword evidence="1" id="KW-1133">Transmembrane helix</keyword>
<keyword evidence="3" id="KW-1185">Reference proteome</keyword>
<dbReference type="RefSeq" id="WP_229352226.1">
    <property type="nucleotide sequence ID" value="NZ_BAABAO010000003.1"/>
</dbReference>
<sequence length="150" mass="17617">MKITWGTGIVIAFGLFMTFILYFVFEVQSNSKYDNDLVVEEYYKHDTHFQEEMARIQNAHDLQHKPSIKYTENNGVAVTFPVGFESDKVQGNILLYRPSNKKFDFNTKIALTNSSITIPQKKLIKGRWDVNMEWQYEGKKYLTKEVIYVN</sequence>